<dbReference type="RefSeq" id="WP_092929674.1">
    <property type="nucleotide sequence ID" value="NZ_FMZP01000001.1"/>
</dbReference>
<dbReference type="InterPro" id="IPR002359">
    <property type="entry name" value="Ribosomal_uL6_CS2"/>
</dbReference>
<dbReference type="GO" id="GO:0019843">
    <property type="term" value="F:rRNA binding"/>
    <property type="evidence" value="ECO:0007669"/>
    <property type="project" value="UniProtKB-UniRule"/>
</dbReference>
<dbReference type="FunFam" id="3.90.930.12:FF:000008">
    <property type="entry name" value="50S ribosomal protein L6"/>
    <property type="match status" value="1"/>
</dbReference>
<reference evidence="8" key="1">
    <citation type="submission" date="2016-10" db="EMBL/GenBank/DDBJ databases">
        <authorList>
            <person name="de Groot N.N."/>
        </authorList>
    </citation>
    <scope>NUCLEOTIDE SEQUENCE [LARGE SCALE GENOMIC DNA]</scope>
    <source>
        <strain evidence="8">CDM_6</strain>
    </source>
</reference>
<gene>
    <name evidence="5" type="primary">rpl6</name>
    <name evidence="8" type="ORF">SAMN04488694_102111</name>
    <name evidence="7" type="ORF">SAMN05192552_1001238</name>
</gene>
<evidence type="ECO:0000313" key="7">
    <source>
        <dbReference type="EMBL" id="SDC04917.1"/>
    </source>
</evidence>
<dbReference type="Gene3D" id="3.90.930.12">
    <property type="entry name" value="Ribosomal protein L6, alpha-beta domain"/>
    <property type="match status" value="2"/>
</dbReference>
<dbReference type="InterPro" id="IPR000702">
    <property type="entry name" value="Ribosomal_uL6-like"/>
</dbReference>
<dbReference type="GO" id="GO:0002181">
    <property type="term" value="P:cytoplasmic translation"/>
    <property type="evidence" value="ECO:0007669"/>
    <property type="project" value="TreeGrafter"/>
</dbReference>
<dbReference type="GO" id="GO:0022625">
    <property type="term" value="C:cytosolic large ribosomal subunit"/>
    <property type="evidence" value="ECO:0007669"/>
    <property type="project" value="UniProtKB-UniRule"/>
</dbReference>
<proteinExistence type="inferred from homology"/>
<feature type="domain" description="Large ribosomal subunit protein uL6 alpha-beta" evidence="6">
    <location>
        <begin position="7"/>
        <end position="79"/>
    </location>
</feature>
<feature type="domain" description="Large ribosomal subunit protein uL6 alpha-beta" evidence="6">
    <location>
        <begin position="91"/>
        <end position="165"/>
    </location>
</feature>
<evidence type="ECO:0000313" key="9">
    <source>
        <dbReference type="Proteomes" id="UP000199320"/>
    </source>
</evidence>
<sequence length="177" mass="19664">MRVELEIPENVTVEVDRFDVTVEGPEGTVSRRLWYPDVTVAVDDDLVVIESDAEDAKTNSTVGTFESHISNAFHGVTEGWEYEMEVFYSHFPMQVRVEGEDVVIENFLGEKAPRRTTIHGETDVTVDDEQLVLSGPDKEDVGQTAADIEQLTKVSGKDTRVFQDGVYITNKPAKGGV</sequence>
<evidence type="ECO:0000256" key="1">
    <source>
        <dbReference type="ARBA" id="ARBA00022730"/>
    </source>
</evidence>
<dbReference type="Pfam" id="PF00347">
    <property type="entry name" value="Ribosomal_L6"/>
    <property type="match status" value="2"/>
</dbReference>
<dbReference type="Proteomes" id="UP000199320">
    <property type="component" value="Unassembled WGS sequence"/>
</dbReference>
<dbReference type="InterPro" id="IPR019907">
    <property type="entry name" value="Ribosomal_uL6_arc"/>
</dbReference>
<name>A0A1G6IED5_9EURY</name>
<evidence type="ECO:0000313" key="10">
    <source>
        <dbReference type="Proteomes" id="UP000324021"/>
    </source>
</evidence>
<dbReference type="PIRSF" id="PIRSF002162">
    <property type="entry name" value="Ribosomal_L6"/>
    <property type="match status" value="1"/>
</dbReference>
<dbReference type="NCBIfam" id="TIGR03653">
    <property type="entry name" value="uL6_arch"/>
    <property type="match status" value="1"/>
</dbReference>
<keyword evidence="1 5" id="KW-0699">rRNA-binding</keyword>
<dbReference type="STRING" id="392421.SAMN04488694_102111"/>
<comment type="similarity">
    <text evidence="5">Belongs to the universal ribosomal protein uL6 family.</text>
</comment>
<dbReference type="PANTHER" id="PTHR11655">
    <property type="entry name" value="60S/50S RIBOSOMAL PROTEIN L6/L9"/>
    <property type="match status" value="1"/>
</dbReference>
<keyword evidence="3 5" id="KW-0689">Ribosomal protein</keyword>
<evidence type="ECO:0000256" key="4">
    <source>
        <dbReference type="ARBA" id="ARBA00023274"/>
    </source>
</evidence>
<dbReference type="HAMAP" id="MF_01365_A">
    <property type="entry name" value="Ribosomal_uL6_A"/>
    <property type="match status" value="1"/>
</dbReference>
<keyword evidence="9" id="KW-1185">Reference proteome</keyword>
<dbReference type="EMBL" id="FOIC01000002">
    <property type="protein sequence ID" value="SES85097.1"/>
    <property type="molecule type" value="Genomic_DNA"/>
</dbReference>
<dbReference type="GO" id="GO:0003735">
    <property type="term" value="F:structural constituent of ribosome"/>
    <property type="evidence" value="ECO:0007669"/>
    <property type="project" value="UniProtKB-UniRule"/>
</dbReference>
<dbReference type="PROSITE" id="PS00700">
    <property type="entry name" value="RIBOSOMAL_L6_2"/>
    <property type="match status" value="1"/>
</dbReference>
<keyword evidence="4 5" id="KW-0687">Ribonucleoprotein</keyword>
<accession>A0A1G6IED5</accession>
<comment type="subunit">
    <text evidence="5">Part of the 50S ribosomal subunit.</text>
</comment>
<evidence type="ECO:0000256" key="5">
    <source>
        <dbReference type="HAMAP-Rule" id="MF_01365"/>
    </source>
</evidence>
<dbReference type="AlphaFoldDB" id="A0A1G6IED5"/>
<dbReference type="InterPro" id="IPR020040">
    <property type="entry name" value="Ribosomal_uL6_a/b-dom"/>
</dbReference>
<dbReference type="EMBL" id="FMZP01000001">
    <property type="protein sequence ID" value="SDC04917.1"/>
    <property type="molecule type" value="Genomic_DNA"/>
</dbReference>
<reference evidence="9 10" key="2">
    <citation type="submission" date="2016-10" db="EMBL/GenBank/DDBJ databases">
        <authorList>
            <person name="Varghese N."/>
            <person name="Submissions S."/>
        </authorList>
    </citation>
    <scope>NUCLEOTIDE SEQUENCE [LARGE SCALE GENOMIC DNA]</scope>
    <source>
        <strain evidence="7 10">CDM_1</strain>
        <strain evidence="9">CDM_6</strain>
    </source>
</reference>
<comment type="function">
    <text evidence="5">This protein binds to the 23S rRNA, and is important in its secondary structure. It is located near the subunit interface in the base of the L7/L12 stalk, and near the tRNA binding site of the peptidyltransferase center.</text>
</comment>
<dbReference type="SUPFAM" id="SSF56053">
    <property type="entry name" value="Ribosomal protein L6"/>
    <property type="match status" value="2"/>
</dbReference>
<dbReference type="NCBIfam" id="NF004037">
    <property type="entry name" value="PRK05518.1"/>
    <property type="match status" value="1"/>
</dbReference>
<dbReference type="PANTHER" id="PTHR11655:SF16">
    <property type="entry name" value="60S RIBOSOMAL PROTEIN L9"/>
    <property type="match status" value="1"/>
</dbReference>
<keyword evidence="2 5" id="KW-0694">RNA-binding</keyword>
<evidence type="ECO:0000259" key="6">
    <source>
        <dbReference type="Pfam" id="PF00347"/>
    </source>
</evidence>
<evidence type="ECO:0000256" key="3">
    <source>
        <dbReference type="ARBA" id="ARBA00022980"/>
    </source>
</evidence>
<organism evidence="7 10">
    <name type="scientific">Natrinema hispanicum</name>
    <dbReference type="NCBI Taxonomy" id="392421"/>
    <lineage>
        <taxon>Archaea</taxon>
        <taxon>Methanobacteriati</taxon>
        <taxon>Methanobacteriota</taxon>
        <taxon>Stenosarchaea group</taxon>
        <taxon>Halobacteria</taxon>
        <taxon>Halobacteriales</taxon>
        <taxon>Natrialbaceae</taxon>
        <taxon>Natrinema</taxon>
    </lineage>
</organism>
<evidence type="ECO:0000313" key="8">
    <source>
        <dbReference type="EMBL" id="SES85097.1"/>
    </source>
</evidence>
<dbReference type="Proteomes" id="UP000324021">
    <property type="component" value="Unassembled WGS sequence"/>
</dbReference>
<evidence type="ECO:0000256" key="2">
    <source>
        <dbReference type="ARBA" id="ARBA00022884"/>
    </source>
</evidence>
<dbReference type="OrthoDB" id="7144at2157"/>
<dbReference type="InterPro" id="IPR036789">
    <property type="entry name" value="Ribosomal_uL6-like_a/b-dom_sf"/>
</dbReference>
<protein>
    <recommendedName>
        <fullName evidence="5">Large ribosomal subunit protein uL6</fullName>
    </recommendedName>
</protein>